<accession>A0A1Q2D5P6</accession>
<dbReference type="AlphaFoldDB" id="A0A1Q2D5P6"/>
<dbReference type="PANTHER" id="PTHR30185:SF18">
    <property type="entry name" value="TRANSCRIPTIONAL REGULATOR MTLR"/>
    <property type="match status" value="1"/>
</dbReference>
<dbReference type="SUPFAM" id="SSF46785">
    <property type="entry name" value="Winged helix' DNA-binding domain"/>
    <property type="match status" value="1"/>
</dbReference>
<protein>
    <submittedName>
        <fullName evidence="3">Uncharacterized protein</fullName>
    </submittedName>
</protein>
<organism evidence="3 4">
    <name type="scientific">Vagococcus penaei</name>
    <dbReference type="NCBI Taxonomy" id="633807"/>
    <lineage>
        <taxon>Bacteria</taxon>
        <taxon>Bacillati</taxon>
        <taxon>Bacillota</taxon>
        <taxon>Bacilli</taxon>
        <taxon>Lactobacillales</taxon>
        <taxon>Enterococcaceae</taxon>
        <taxon>Vagococcus</taxon>
    </lineage>
</organism>
<evidence type="ECO:0000256" key="2">
    <source>
        <dbReference type="ARBA" id="ARBA00023163"/>
    </source>
</evidence>
<dbReference type="InterPro" id="IPR050661">
    <property type="entry name" value="BglG_antiterminators"/>
</dbReference>
<evidence type="ECO:0000256" key="1">
    <source>
        <dbReference type="ARBA" id="ARBA00023015"/>
    </source>
</evidence>
<proteinExistence type="predicted"/>
<dbReference type="KEGG" id="vpi:BW732_05450"/>
<dbReference type="OrthoDB" id="1646817at2"/>
<evidence type="ECO:0000313" key="3">
    <source>
        <dbReference type="EMBL" id="AQP53736.1"/>
    </source>
</evidence>
<dbReference type="PANTHER" id="PTHR30185">
    <property type="entry name" value="CRYPTIC BETA-GLUCOSIDE BGL OPERON ANTITERMINATOR"/>
    <property type="match status" value="1"/>
</dbReference>
<keyword evidence="2" id="KW-0804">Transcription</keyword>
<dbReference type="InterPro" id="IPR036388">
    <property type="entry name" value="WH-like_DNA-bd_sf"/>
</dbReference>
<keyword evidence="1" id="KW-0805">Transcription regulation</keyword>
<dbReference type="Pfam" id="PF08279">
    <property type="entry name" value="HTH_11"/>
    <property type="match status" value="1"/>
</dbReference>
<dbReference type="Pfam" id="PF05043">
    <property type="entry name" value="Mga"/>
    <property type="match status" value="1"/>
</dbReference>
<keyword evidence="4" id="KW-1185">Reference proteome</keyword>
<evidence type="ECO:0000313" key="4">
    <source>
        <dbReference type="Proteomes" id="UP000188246"/>
    </source>
</evidence>
<gene>
    <name evidence="3" type="ORF">BW732_05450</name>
</gene>
<dbReference type="InterPro" id="IPR036390">
    <property type="entry name" value="WH_DNA-bd_sf"/>
</dbReference>
<dbReference type="Proteomes" id="UP000188246">
    <property type="component" value="Chromosome"/>
</dbReference>
<dbReference type="InterPro" id="IPR013196">
    <property type="entry name" value="HTH_11"/>
</dbReference>
<dbReference type="Gene3D" id="1.10.10.10">
    <property type="entry name" value="Winged helix-like DNA-binding domain superfamily/Winged helix DNA-binding domain"/>
    <property type="match status" value="2"/>
</dbReference>
<dbReference type="STRING" id="633807.BW732_05450"/>
<dbReference type="InterPro" id="IPR007737">
    <property type="entry name" value="Mga_HTH"/>
</dbReference>
<name>A0A1Q2D5P6_9ENTE</name>
<reference evidence="3 4" key="1">
    <citation type="journal article" date="2010" name="Int. J. Syst. Evol. Microbiol.">
        <title>Vagococcus penaei sp. nov., isolated from spoilage microbiota of cooked shrimp (Penaeus vannamei).</title>
        <authorList>
            <person name="Jaffres E."/>
            <person name="Prevost H."/>
            <person name="Rossero A."/>
            <person name="Joffraud J.J."/>
            <person name="Dousset X."/>
        </authorList>
    </citation>
    <scope>NUCLEOTIDE SEQUENCE [LARGE SCALE GENOMIC DNA]</scope>
    <source>
        <strain evidence="3 4">CD276</strain>
    </source>
</reference>
<dbReference type="RefSeq" id="WP_077275820.1">
    <property type="nucleotide sequence ID" value="NZ_CP019609.1"/>
</dbReference>
<dbReference type="EMBL" id="CP019609">
    <property type="protein sequence ID" value="AQP53736.1"/>
    <property type="molecule type" value="Genomic_DNA"/>
</dbReference>
<sequence>MKRILDKYHYRQLFILDRLHESDSWVTSKELSQELNVSKRTITEDFVKINQLWGHKLSLECSKYLGYKLDNLPRSTEFIIKSDILLDTVPIQFIELLFFKPNKNITFYADKLHISASTLYRYLTLINDSMKDYNLEIRNHLTTYYLFSYNELSLRAFMTNFFEHVYGFDSSRFIDNSESLFIKKRIDYLLQKNKLTVAKNHFTHYHVFYFVSLIRQSQNFTILPIEHYKGKELTLKKTDLEFIEHHFPKLDFDTILEIEKSILIHHVKTSTIIAKTEVLYVIKGIVTSTFSQLIQKERKENELSLLVTYLQNVYLMGTLYPDSKCLFYTPYHSFSLQIKKRYPTLYYQAQASLLELSKETDYPFTNHFDELLFIIILKLPSVLNVPHVFDDKPTNNVLIVSSYSEKHAYFLKKIISEQLSSEANRHTYFECKTTYNMEEINLLNYSLVISCSSKIELTEKTILINDFPSPYDIERIELSLTN</sequence>